<keyword evidence="8 14" id="KW-0067">ATP-binding</keyword>
<comment type="pathway">
    <text evidence="2 14">Cell wall biogenesis; peptidoglycan biosynthesis.</text>
</comment>
<evidence type="ECO:0000256" key="3">
    <source>
        <dbReference type="ARBA" id="ARBA00012211"/>
    </source>
</evidence>
<comment type="similarity">
    <text evidence="14">Belongs to the MurCDEF family.</text>
</comment>
<evidence type="ECO:0000256" key="12">
    <source>
        <dbReference type="ARBA" id="ARBA00023316"/>
    </source>
</evidence>
<evidence type="ECO:0000256" key="5">
    <source>
        <dbReference type="ARBA" id="ARBA00022598"/>
    </source>
</evidence>
<name>A0A0G0T983_9BACT</name>
<dbReference type="SUPFAM" id="SSF51984">
    <property type="entry name" value="MurCD N-terminal domain"/>
    <property type="match status" value="1"/>
</dbReference>
<dbReference type="GO" id="GO:0005737">
    <property type="term" value="C:cytoplasm"/>
    <property type="evidence" value="ECO:0007669"/>
    <property type="project" value="UniProtKB-SubCell"/>
</dbReference>
<dbReference type="GO" id="GO:0008763">
    <property type="term" value="F:UDP-N-acetylmuramate-L-alanine ligase activity"/>
    <property type="evidence" value="ECO:0007669"/>
    <property type="project" value="UniProtKB-UniRule"/>
</dbReference>
<comment type="caution">
    <text evidence="18">The sequence shown here is derived from an EMBL/GenBank/DDBJ whole genome shotgun (WGS) entry which is preliminary data.</text>
</comment>
<dbReference type="Gene3D" id="3.40.1190.10">
    <property type="entry name" value="Mur-like, catalytic domain"/>
    <property type="match status" value="1"/>
</dbReference>
<evidence type="ECO:0000256" key="4">
    <source>
        <dbReference type="ARBA" id="ARBA00022490"/>
    </source>
</evidence>
<evidence type="ECO:0000256" key="10">
    <source>
        <dbReference type="ARBA" id="ARBA00022984"/>
    </source>
</evidence>
<dbReference type="SUPFAM" id="SSF53244">
    <property type="entry name" value="MurD-like peptide ligases, peptide-binding domain"/>
    <property type="match status" value="1"/>
</dbReference>
<dbReference type="InterPro" id="IPR013221">
    <property type="entry name" value="Mur_ligase_cen"/>
</dbReference>
<keyword evidence="6 14" id="KW-0132">Cell division</keyword>
<dbReference type="Pfam" id="PF02875">
    <property type="entry name" value="Mur_ligase_C"/>
    <property type="match status" value="1"/>
</dbReference>
<dbReference type="GO" id="GO:0008360">
    <property type="term" value="P:regulation of cell shape"/>
    <property type="evidence" value="ECO:0007669"/>
    <property type="project" value="UniProtKB-KW"/>
</dbReference>
<sequence length="468" mass="51656">MKIKSAYFIGIKGVAMTALAVVLKERGVKVSGSDVTDIFQTDEVLEKNKIEVLKGFSTENVPKKTDLVVVTGAHGGMTNIEAKTAESYGFPVFMHGKALGMFMNEKDGISVAGSHGKTTTSAMTAFILSKAKLDPSFAVGSAEIIGLGAGGHNGRGKIFVAEADEYVTCPKTDSTPRFYFQKPKIFVITNIDFDHPDVYPDVEAVKMIFVRYIENLSAESIIIAGIDNPSVQSVVKNLDRNVITYGFSPQADFRIYKVSSSNGTTFFNVIGRGIDLGEFMIRVPGKHNALNALASGIAANNVGVGWEMIKYNLKKFSGTKRRFEKIADIDGISLYDDYAHHPTEIQTTLKGIREWFPEKKIYLLFQPHTYTRTKALFSDFAKSFSAVDTAIITDIYPSARETPDLSVDPKKLVLEINKFKNNSIHLKGKETITEFLKENVKKGDIILTMGAGDICNWHSDIIQSLKKW</sequence>
<evidence type="ECO:0000256" key="7">
    <source>
        <dbReference type="ARBA" id="ARBA00022741"/>
    </source>
</evidence>
<comment type="function">
    <text evidence="14">Cell wall formation.</text>
</comment>
<evidence type="ECO:0000313" key="19">
    <source>
        <dbReference type="Proteomes" id="UP000034539"/>
    </source>
</evidence>
<keyword evidence="9 14" id="KW-0133">Cell shape</keyword>
<dbReference type="InterPro" id="IPR005758">
    <property type="entry name" value="UDP-N-AcMur_Ala_ligase_MurC"/>
</dbReference>
<gene>
    <name evidence="14" type="primary">murC</name>
    <name evidence="18" type="ORF">UT63_C0001G0004</name>
</gene>
<keyword evidence="11 14" id="KW-0131">Cell cycle</keyword>
<keyword evidence="7 14" id="KW-0547">Nucleotide-binding</keyword>
<evidence type="ECO:0000259" key="17">
    <source>
        <dbReference type="Pfam" id="PF08245"/>
    </source>
</evidence>
<accession>A0A0G0T983</accession>
<keyword evidence="10 14" id="KW-0573">Peptidoglycan synthesis</keyword>
<comment type="subcellular location">
    <subcellularLocation>
        <location evidence="1 14">Cytoplasm</location>
    </subcellularLocation>
</comment>
<dbReference type="SUPFAM" id="SSF53623">
    <property type="entry name" value="MurD-like peptide ligases, catalytic domain"/>
    <property type="match status" value="1"/>
</dbReference>
<dbReference type="Pfam" id="PF01225">
    <property type="entry name" value="Mur_ligase"/>
    <property type="match status" value="1"/>
</dbReference>
<evidence type="ECO:0000259" key="15">
    <source>
        <dbReference type="Pfam" id="PF01225"/>
    </source>
</evidence>
<feature type="domain" description="Mur ligase C-terminal" evidence="16">
    <location>
        <begin position="321"/>
        <end position="452"/>
    </location>
</feature>
<organism evidence="18 19">
    <name type="scientific">Candidatus Gottesmanbacteria bacterium GW2011_GWC2_39_8</name>
    <dbReference type="NCBI Taxonomy" id="1618450"/>
    <lineage>
        <taxon>Bacteria</taxon>
        <taxon>Candidatus Gottesmaniibacteriota</taxon>
    </lineage>
</organism>
<evidence type="ECO:0000313" key="18">
    <source>
        <dbReference type="EMBL" id="KKR34437.1"/>
    </source>
</evidence>
<dbReference type="Pfam" id="PF08245">
    <property type="entry name" value="Mur_ligase_M"/>
    <property type="match status" value="1"/>
</dbReference>
<evidence type="ECO:0000256" key="13">
    <source>
        <dbReference type="ARBA" id="ARBA00047833"/>
    </source>
</evidence>
<evidence type="ECO:0000256" key="8">
    <source>
        <dbReference type="ARBA" id="ARBA00022840"/>
    </source>
</evidence>
<dbReference type="InterPro" id="IPR000713">
    <property type="entry name" value="Mur_ligase_N"/>
</dbReference>
<feature type="domain" description="Mur ligase N-terminal catalytic" evidence="15">
    <location>
        <begin position="7"/>
        <end position="106"/>
    </location>
</feature>
<dbReference type="PANTHER" id="PTHR43445:SF3">
    <property type="entry name" value="UDP-N-ACETYLMURAMATE--L-ALANINE LIGASE"/>
    <property type="match status" value="1"/>
</dbReference>
<evidence type="ECO:0000256" key="1">
    <source>
        <dbReference type="ARBA" id="ARBA00004496"/>
    </source>
</evidence>
<dbReference type="UniPathway" id="UPA00219"/>
<reference evidence="18 19" key="1">
    <citation type="journal article" date="2015" name="Nature">
        <title>rRNA introns, odd ribosomes, and small enigmatic genomes across a large radiation of phyla.</title>
        <authorList>
            <person name="Brown C.T."/>
            <person name="Hug L.A."/>
            <person name="Thomas B.C."/>
            <person name="Sharon I."/>
            <person name="Castelle C.J."/>
            <person name="Singh A."/>
            <person name="Wilkins M.J."/>
            <person name="Williams K.H."/>
            <person name="Banfield J.F."/>
        </authorList>
    </citation>
    <scope>NUCLEOTIDE SEQUENCE [LARGE SCALE GENOMIC DNA]</scope>
</reference>
<dbReference type="GO" id="GO:0005524">
    <property type="term" value="F:ATP binding"/>
    <property type="evidence" value="ECO:0007669"/>
    <property type="project" value="UniProtKB-UniRule"/>
</dbReference>
<dbReference type="InterPro" id="IPR036565">
    <property type="entry name" value="Mur-like_cat_sf"/>
</dbReference>
<dbReference type="InterPro" id="IPR050061">
    <property type="entry name" value="MurCDEF_pg_biosynth"/>
</dbReference>
<dbReference type="InterPro" id="IPR004101">
    <property type="entry name" value="Mur_ligase_C"/>
</dbReference>
<keyword evidence="12 14" id="KW-0961">Cell wall biogenesis/degradation</keyword>
<dbReference type="GO" id="GO:0009252">
    <property type="term" value="P:peptidoglycan biosynthetic process"/>
    <property type="evidence" value="ECO:0007669"/>
    <property type="project" value="UniProtKB-UniRule"/>
</dbReference>
<keyword evidence="4 14" id="KW-0963">Cytoplasm</keyword>
<evidence type="ECO:0000256" key="14">
    <source>
        <dbReference type="HAMAP-Rule" id="MF_00046"/>
    </source>
</evidence>
<dbReference type="PATRIC" id="fig|1618450.3.peg.4"/>
<evidence type="ECO:0000259" key="16">
    <source>
        <dbReference type="Pfam" id="PF02875"/>
    </source>
</evidence>
<dbReference type="PANTHER" id="PTHR43445">
    <property type="entry name" value="UDP-N-ACETYLMURAMATE--L-ALANINE LIGASE-RELATED"/>
    <property type="match status" value="1"/>
</dbReference>
<dbReference type="EMBL" id="LBXN01000001">
    <property type="protein sequence ID" value="KKR34437.1"/>
    <property type="molecule type" value="Genomic_DNA"/>
</dbReference>
<evidence type="ECO:0000256" key="11">
    <source>
        <dbReference type="ARBA" id="ARBA00023306"/>
    </source>
</evidence>
<dbReference type="InterPro" id="IPR036615">
    <property type="entry name" value="Mur_ligase_C_dom_sf"/>
</dbReference>
<feature type="binding site" evidence="14">
    <location>
        <begin position="113"/>
        <end position="119"/>
    </location>
    <ligand>
        <name>ATP</name>
        <dbReference type="ChEBI" id="CHEBI:30616"/>
    </ligand>
</feature>
<dbReference type="Gene3D" id="3.40.50.720">
    <property type="entry name" value="NAD(P)-binding Rossmann-like Domain"/>
    <property type="match status" value="1"/>
</dbReference>
<proteinExistence type="inferred from homology"/>
<dbReference type="HAMAP" id="MF_00046">
    <property type="entry name" value="MurC"/>
    <property type="match status" value="1"/>
</dbReference>
<dbReference type="GO" id="GO:0071555">
    <property type="term" value="P:cell wall organization"/>
    <property type="evidence" value="ECO:0007669"/>
    <property type="project" value="UniProtKB-KW"/>
</dbReference>
<comment type="catalytic activity">
    <reaction evidence="13 14">
        <text>UDP-N-acetyl-alpha-D-muramate + L-alanine + ATP = UDP-N-acetyl-alpha-D-muramoyl-L-alanine + ADP + phosphate + H(+)</text>
        <dbReference type="Rhea" id="RHEA:23372"/>
        <dbReference type="ChEBI" id="CHEBI:15378"/>
        <dbReference type="ChEBI" id="CHEBI:30616"/>
        <dbReference type="ChEBI" id="CHEBI:43474"/>
        <dbReference type="ChEBI" id="CHEBI:57972"/>
        <dbReference type="ChEBI" id="CHEBI:70757"/>
        <dbReference type="ChEBI" id="CHEBI:83898"/>
        <dbReference type="ChEBI" id="CHEBI:456216"/>
        <dbReference type="EC" id="6.3.2.8"/>
    </reaction>
</comment>
<evidence type="ECO:0000256" key="2">
    <source>
        <dbReference type="ARBA" id="ARBA00004752"/>
    </source>
</evidence>
<dbReference type="Proteomes" id="UP000034539">
    <property type="component" value="Unassembled WGS sequence"/>
</dbReference>
<evidence type="ECO:0000256" key="9">
    <source>
        <dbReference type="ARBA" id="ARBA00022960"/>
    </source>
</evidence>
<dbReference type="Gene3D" id="3.90.190.20">
    <property type="entry name" value="Mur ligase, C-terminal domain"/>
    <property type="match status" value="1"/>
</dbReference>
<keyword evidence="5 14" id="KW-0436">Ligase</keyword>
<dbReference type="NCBIfam" id="TIGR01082">
    <property type="entry name" value="murC"/>
    <property type="match status" value="1"/>
</dbReference>
<evidence type="ECO:0000256" key="6">
    <source>
        <dbReference type="ARBA" id="ARBA00022618"/>
    </source>
</evidence>
<dbReference type="GO" id="GO:0051301">
    <property type="term" value="P:cell division"/>
    <property type="evidence" value="ECO:0007669"/>
    <property type="project" value="UniProtKB-KW"/>
</dbReference>
<dbReference type="EC" id="6.3.2.8" evidence="3 14"/>
<dbReference type="AlphaFoldDB" id="A0A0G0T983"/>
<feature type="domain" description="Mur ligase central" evidence="17">
    <location>
        <begin position="111"/>
        <end position="298"/>
    </location>
</feature>
<protein>
    <recommendedName>
        <fullName evidence="3 14">UDP-N-acetylmuramate--L-alanine ligase</fullName>
        <ecNumber evidence="3 14">6.3.2.8</ecNumber>
    </recommendedName>
    <alternativeName>
        <fullName evidence="14">UDP-N-acetylmuramoyl-L-alanine synthetase</fullName>
    </alternativeName>
</protein>